<dbReference type="EMBL" id="AP004177">
    <property type="protein sequence ID" value="BAD15591.1"/>
    <property type="molecule type" value="Genomic_DNA"/>
</dbReference>
<dbReference type="Proteomes" id="UP000000763">
    <property type="component" value="Chromosome 2"/>
</dbReference>
<reference evidence="4" key="4">
    <citation type="journal article" date="2008" name="Nucleic Acids Res.">
        <title>The rice annotation project database (RAP-DB): 2008 update.</title>
        <authorList>
            <consortium name="The rice annotation project (RAP)"/>
        </authorList>
    </citation>
    <scope>GENOME REANNOTATION</scope>
    <source>
        <strain evidence="4">cv. Nipponbare</strain>
    </source>
</reference>
<evidence type="ECO:0000313" key="4">
    <source>
        <dbReference type="Proteomes" id="UP000000763"/>
    </source>
</evidence>
<name>Q6Z7H6_ORYSJ</name>
<reference evidence="3" key="2">
    <citation type="submission" date="2002-03" db="EMBL/GenBank/DDBJ databases">
        <title>Oryza sativa nipponbare(GA3) genomic DNA, chromosome 2, BAC clone:OJ1521_G01.</title>
        <authorList>
            <person name="Sasaki T."/>
            <person name="Matsumoto T."/>
            <person name="Yamamoto K."/>
        </authorList>
    </citation>
    <scope>NUCLEOTIDE SEQUENCE</scope>
</reference>
<evidence type="ECO:0000313" key="2">
    <source>
        <dbReference type="EMBL" id="BAD15591.1"/>
    </source>
</evidence>
<reference evidence="2" key="1">
    <citation type="submission" date="2001-09" db="EMBL/GenBank/DDBJ databases">
        <title>Oryza sativa nipponbare(GA3) genomic DNA, chromosome 2, BAC clone:OJ1116_E03.</title>
        <authorList>
            <person name="Sasaki T."/>
            <person name="Matsumoto T."/>
            <person name="Yamamoto K."/>
        </authorList>
    </citation>
    <scope>NUCLEOTIDE SEQUENCE</scope>
</reference>
<feature type="compositionally biased region" description="Basic and acidic residues" evidence="1">
    <location>
        <begin position="107"/>
        <end position="124"/>
    </location>
</feature>
<evidence type="ECO:0000256" key="1">
    <source>
        <dbReference type="SAM" id="MobiDB-lite"/>
    </source>
</evidence>
<accession>Q6Z7H6</accession>
<sequence length="136" mass="14923">MEGNVEFVRVYVEYVYNVDYSLGIGVVIVCWIADEHPQSVSRSSCCTDVVEPSSLPPKARSGEPQVGSGELSGVESQPSPPSEARLDEPRARSGKDEAALAFRRGRWRESGGREEGGLHQRWEENGGGGKGELCWW</sequence>
<reference evidence="4" key="3">
    <citation type="journal article" date="2005" name="Nature">
        <title>The map-based sequence of the rice genome.</title>
        <authorList>
            <consortium name="International rice genome sequencing project (IRGSP)"/>
            <person name="Matsumoto T."/>
            <person name="Wu J."/>
            <person name="Kanamori H."/>
            <person name="Katayose Y."/>
            <person name="Fujisawa M."/>
            <person name="Namiki N."/>
            <person name="Mizuno H."/>
            <person name="Yamamoto K."/>
            <person name="Antonio B.A."/>
            <person name="Baba T."/>
            <person name="Sakata K."/>
            <person name="Nagamura Y."/>
            <person name="Aoki H."/>
            <person name="Arikawa K."/>
            <person name="Arita K."/>
            <person name="Bito T."/>
            <person name="Chiden Y."/>
            <person name="Fujitsuka N."/>
            <person name="Fukunaka R."/>
            <person name="Hamada M."/>
            <person name="Harada C."/>
            <person name="Hayashi A."/>
            <person name="Hijishita S."/>
            <person name="Honda M."/>
            <person name="Hosokawa S."/>
            <person name="Ichikawa Y."/>
            <person name="Idonuma A."/>
            <person name="Iijima M."/>
            <person name="Ikeda M."/>
            <person name="Ikeno M."/>
            <person name="Ito K."/>
            <person name="Ito S."/>
            <person name="Ito T."/>
            <person name="Ito Y."/>
            <person name="Ito Y."/>
            <person name="Iwabuchi A."/>
            <person name="Kamiya K."/>
            <person name="Karasawa W."/>
            <person name="Kurita K."/>
            <person name="Katagiri S."/>
            <person name="Kikuta A."/>
            <person name="Kobayashi H."/>
            <person name="Kobayashi N."/>
            <person name="Machita K."/>
            <person name="Maehara T."/>
            <person name="Masukawa M."/>
            <person name="Mizubayashi T."/>
            <person name="Mukai Y."/>
            <person name="Nagasaki H."/>
            <person name="Nagata Y."/>
            <person name="Naito S."/>
            <person name="Nakashima M."/>
            <person name="Nakama Y."/>
            <person name="Nakamichi Y."/>
            <person name="Nakamura M."/>
            <person name="Meguro A."/>
            <person name="Negishi M."/>
            <person name="Ohta I."/>
            <person name="Ohta T."/>
            <person name="Okamoto M."/>
            <person name="Ono N."/>
            <person name="Saji S."/>
            <person name="Sakaguchi M."/>
            <person name="Sakai K."/>
            <person name="Shibata M."/>
            <person name="Shimokawa T."/>
            <person name="Song J."/>
            <person name="Takazaki Y."/>
            <person name="Terasawa K."/>
            <person name="Tsugane M."/>
            <person name="Tsuji K."/>
            <person name="Ueda S."/>
            <person name="Waki K."/>
            <person name="Yamagata H."/>
            <person name="Yamamoto M."/>
            <person name="Yamamoto S."/>
            <person name="Yamane H."/>
            <person name="Yoshiki S."/>
            <person name="Yoshihara R."/>
            <person name="Yukawa K."/>
            <person name="Zhong H."/>
            <person name="Yano M."/>
            <person name="Yuan Q."/>
            <person name="Ouyang S."/>
            <person name="Liu J."/>
            <person name="Jones K.M."/>
            <person name="Gansberger K."/>
            <person name="Moffat K."/>
            <person name="Hill J."/>
            <person name="Bera J."/>
            <person name="Fadrosh D."/>
            <person name="Jin S."/>
            <person name="Johri S."/>
            <person name="Kim M."/>
            <person name="Overton L."/>
            <person name="Reardon M."/>
            <person name="Tsitrin T."/>
            <person name="Vuong H."/>
            <person name="Weaver B."/>
            <person name="Ciecko A."/>
            <person name="Tallon L."/>
            <person name="Jackson J."/>
            <person name="Pai G."/>
            <person name="Aken S.V."/>
            <person name="Utterback T."/>
            <person name="Reidmuller S."/>
            <person name="Feldblyum T."/>
            <person name="Hsiao J."/>
            <person name="Zismann V."/>
            <person name="Iobst S."/>
            <person name="de Vazeille A.R."/>
            <person name="Buell C.R."/>
            <person name="Ying K."/>
            <person name="Li Y."/>
            <person name="Lu T."/>
            <person name="Huang Y."/>
            <person name="Zhao Q."/>
            <person name="Feng Q."/>
            <person name="Zhang L."/>
            <person name="Zhu J."/>
            <person name="Weng Q."/>
            <person name="Mu J."/>
            <person name="Lu Y."/>
            <person name="Fan D."/>
            <person name="Liu Y."/>
            <person name="Guan J."/>
            <person name="Zhang Y."/>
            <person name="Yu S."/>
            <person name="Liu X."/>
            <person name="Zhang Y."/>
            <person name="Hong G."/>
            <person name="Han B."/>
            <person name="Choisne N."/>
            <person name="Demange N."/>
            <person name="Orjeda G."/>
            <person name="Samain S."/>
            <person name="Cattolico L."/>
            <person name="Pelletier E."/>
            <person name="Couloux A."/>
            <person name="Segurens B."/>
            <person name="Wincker P."/>
            <person name="D'Hont A."/>
            <person name="Scarpelli C."/>
            <person name="Weissenbach J."/>
            <person name="Salanoubat M."/>
            <person name="Quetier F."/>
            <person name="Yu Y."/>
            <person name="Kim H.R."/>
            <person name="Rambo T."/>
            <person name="Currie J."/>
            <person name="Collura K."/>
            <person name="Luo M."/>
            <person name="Yang T."/>
            <person name="Ammiraju J.S.S."/>
            <person name="Engler F."/>
            <person name="Soderlund C."/>
            <person name="Wing R.A."/>
            <person name="Palmer L.E."/>
            <person name="de la Bastide M."/>
            <person name="Spiegel L."/>
            <person name="Nascimento L."/>
            <person name="Zutavern T."/>
            <person name="O'Shaughnessy A."/>
            <person name="Dike S."/>
            <person name="Dedhia N."/>
            <person name="Preston R."/>
            <person name="Balija V."/>
            <person name="McCombie W.R."/>
            <person name="Chow T."/>
            <person name="Chen H."/>
            <person name="Chung M."/>
            <person name="Chen C."/>
            <person name="Shaw J."/>
            <person name="Wu H."/>
            <person name="Hsiao K."/>
            <person name="Chao Y."/>
            <person name="Chu M."/>
            <person name="Cheng C."/>
            <person name="Hour A."/>
            <person name="Lee P."/>
            <person name="Lin S."/>
            <person name="Lin Y."/>
            <person name="Liou J."/>
            <person name="Liu S."/>
            <person name="Hsing Y."/>
            <person name="Raghuvanshi S."/>
            <person name="Mohanty A."/>
            <person name="Bharti A.K."/>
            <person name="Gaur A."/>
            <person name="Gupta V."/>
            <person name="Kumar D."/>
            <person name="Ravi V."/>
            <person name="Vij S."/>
            <person name="Kapur A."/>
            <person name="Khurana P."/>
            <person name="Khurana P."/>
            <person name="Khurana J.P."/>
            <person name="Tyagi A.K."/>
            <person name="Gaikwad K."/>
            <person name="Singh A."/>
            <person name="Dalal V."/>
            <person name="Srivastava S."/>
            <person name="Dixit A."/>
            <person name="Pal A.K."/>
            <person name="Ghazi I.A."/>
            <person name="Yadav M."/>
            <person name="Pandit A."/>
            <person name="Bhargava A."/>
            <person name="Sureshbabu K."/>
            <person name="Batra K."/>
            <person name="Sharma T.R."/>
            <person name="Mohapatra T."/>
            <person name="Singh N.K."/>
            <person name="Messing J."/>
            <person name="Nelson A.B."/>
            <person name="Fuks G."/>
            <person name="Kavchok S."/>
            <person name="Keizer G."/>
            <person name="Linton E."/>
            <person name="Llaca V."/>
            <person name="Song R."/>
            <person name="Tanyolac B."/>
            <person name="Young S."/>
            <person name="Ho-Il K."/>
            <person name="Hahn J.H."/>
            <person name="Sangsakoo G."/>
            <person name="Vanavichit A."/>
            <person name="de Mattos Luiz.A.T."/>
            <person name="Zimmer P.D."/>
            <person name="Malone G."/>
            <person name="Dellagostin O."/>
            <person name="de Oliveira A.C."/>
            <person name="Bevan M."/>
            <person name="Bancroft I."/>
            <person name="Minx P."/>
            <person name="Cordum H."/>
            <person name="Wilson R."/>
            <person name="Cheng Z."/>
            <person name="Jin W."/>
            <person name="Jiang J."/>
            <person name="Leong S.A."/>
            <person name="Iwama H."/>
            <person name="Gojobori T."/>
            <person name="Itoh T."/>
            <person name="Niimura Y."/>
            <person name="Fujii Y."/>
            <person name="Habara T."/>
            <person name="Sakai H."/>
            <person name="Sato Y."/>
            <person name="Wilson G."/>
            <person name="Kumar K."/>
            <person name="McCouch S."/>
            <person name="Juretic N."/>
            <person name="Hoen D."/>
            <person name="Wright S."/>
            <person name="Bruskiewich R."/>
            <person name="Bureau T."/>
            <person name="Miyao A."/>
            <person name="Hirochika H."/>
            <person name="Nishikawa T."/>
            <person name="Kadowaki K."/>
            <person name="Sugiura M."/>
            <person name="Burr B."/>
            <person name="Sasaki T."/>
        </authorList>
    </citation>
    <scope>NUCLEOTIDE SEQUENCE [LARGE SCALE GENOMIC DNA]</scope>
    <source>
        <strain evidence="4">cv. Nipponbare</strain>
    </source>
</reference>
<feature type="region of interest" description="Disordered" evidence="1">
    <location>
        <begin position="39"/>
        <end position="136"/>
    </location>
</feature>
<gene>
    <name evidence="2" type="ORF">OJ1116_E03.1</name>
    <name evidence="3" type="ORF">OJ1521_G01.33</name>
</gene>
<dbReference type="AlphaFoldDB" id="Q6Z7H6"/>
<feature type="compositionally biased region" description="Basic and acidic residues" evidence="1">
    <location>
        <begin position="84"/>
        <end position="98"/>
    </location>
</feature>
<organism evidence="3 4">
    <name type="scientific">Oryza sativa subsp. japonica</name>
    <name type="common">Rice</name>
    <dbReference type="NCBI Taxonomy" id="39947"/>
    <lineage>
        <taxon>Eukaryota</taxon>
        <taxon>Viridiplantae</taxon>
        <taxon>Streptophyta</taxon>
        <taxon>Embryophyta</taxon>
        <taxon>Tracheophyta</taxon>
        <taxon>Spermatophyta</taxon>
        <taxon>Magnoliopsida</taxon>
        <taxon>Liliopsida</taxon>
        <taxon>Poales</taxon>
        <taxon>Poaceae</taxon>
        <taxon>BOP clade</taxon>
        <taxon>Oryzoideae</taxon>
        <taxon>Oryzeae</taxon>
        <taxon>Oryzinae</taxon>
        <taxon>Oryza</taxon>
        <taxon>Oryza sativa</taxon>
    </lineage>
</organism>
<proteinExistence type="predicted"/>
<dbReference type="EMBL" id="AP004854">
    <property type="protein sequence ID" value="BAD15807.1"/>
    <property type="molecule type" value="Genomic_DNA"/>
</dbReference>
<evidence type="ECO:0000313" key="3">
    <source>
        <dbReference type="EMBL" id="BAD15807.1"/>
    </source>
</evidence>
<feature type="compositionally biased region" description="Gly residues" evidence="1">
    <location>
        <begin position="125"/>
        <end position="136"/>
    </location>
</feature>
<protein>
    <submittedName>
        <fullName evidence="3">Uncharacterized protein</fullName>
    </submittedName>
</protein>